<dbReference type="KEGG" id="llu:AKJ09_00661"/>
<evidence type="ECO:0000256" key="5">
    <source>
        <dbReference type="PROSITE-ProRule" id="PRU10141"/>
    </source>
</evidence>
<feature type="domain" description="Protein kinase" evidence="8">
    <location>
        <begin position="55"/>
        <end position="324"/>
    </location>
</feature>
<dbReference type="Gene3D" id="3.30.200.20">
    <property type="entry name" value="Phosphorylase Kinase, domain 1"/>
    <property type="match status" value="1"/>
</dbReference>
<evidence type="ECO:0000256" key="6">
    <source>
        <dbReference type="SAM" id="MobiDB-lite"/>
    </source>
</evidence>
<evidence type="ECO:0000313" key="9">
    <source>
        <dbReference type="EMBL" id="AKU93997.1"/>
    </source>
</evidence>
<dbReference type="RefSeq" id="WP_146645661.1">
    <property type="nucleotide sequence ID" value="NZ_CP012333.1"/>
</dbReference>
<gene>
    <name evidence="9" type="ORF">AKJ09_00661</name>
</gene>
<dbReference type="Pfam" id="PF00069">
    <property type="entry name" value="Pkinase"/>
    <property type="match status" value="1"/>
</dbReference>
<sequence length="497" mass="52997">MDRNKTADPELPIIDLNDILPTARPRVVAPSTDASAAKECSPGMPVAGDVIGGKYRVDGVVGRGGMSVVYRATHLELDQEVALKVLSAAALVLPEYVVRLKREARAASRIRSEHVVRVRDVGELPGTRVPYLVMEHLSGADLAAVLVRCGTVSVALAAECVLQACDALAEAHALGIVHRDLKPANLFLTRSVDDAPCIKVLDFGISRMTRREGLSPLTDPGTVLGTPSYMAPEQMEASDRVDARSDIWALGTILYELLVGHPPYAGESLPQIFMKIMRSRPPRPSAVRSEVPPALDAVVAKCLAIDPKDRFQSVADLAWALSSFGGSRSRERAERISRVLDRRRIETPVTLASATVRRPGSKRRRRERGFESRGRGILVTSAIGILLLAAGVTLGGIVASRVVDRPSLVESAASELRVAQGAVEQEEAISIAPSHRRALSNDEASLTTPHGRGPLVAPAASPRRRSPATVDAGSATGSPATGIFATPRKESLAAMPE</sequence>
<dbReference type="Proteomes" id="UP000064967">
    <property type="component" value="Chromosome"/>
</dbReference>
<dbReference type="InterPro" id="IPR017441">
    <property type="entry name" value="Protein_kinase_ATP_BS"/>
</dbReference>
<evidence type="ECO:0000313" key="10">
    <source>
        <dbReference type="Proteomes" id="UP000064967"/>
    </source>
</evidence>
<organism evidence="9 10">
    <name type="scientific">Labilithrix luteola</name>
    <dbReference type="NCBI Taxonomy" id="1391654"/>
    <lineage>
        <taxon>Bacteria</taxon>
        <taxon>Pseudomonadati</taxon>
        <taxon>Myxococcota</taxon>
        <taxon>Polyangia</taxon>
        <taxon>Polyangiales</taxon>
        <taxon>Labilitrichaceae</taxon>
        <taxon>Labilithrix</taxon>
    </lineage>
</organism>
<keyword evidence="7" id="KW-0472">Membrane</keyword>
<name>A0A0K1PKF0_9BACT</name>
<dbReference type="PANTHER" id="PTHR43289:SF6">
    <property type="entry name" value="SERINE_THREONINE-PROTEIN KINASE NEKL-3"/>
    <property type="match status" value="1"/>
</dbReference>
<evidence type="ECO:0000256" key="1">
    <source>
        <dbReference type="ARBA" id="ARBA00022679"/>
    </source>
</evidence>
<dbReference type="EMBL" id="CP012333">
    <property type="protein sequence ID" value="AKU93997.1"/>
    <property type="molecule type" value="Genomic_DNA"/>
</dbReference>
<keyword evidence="7" id="KW-1133">Transmembrane helix</keyword>
<keyword evidence="2 5" id="KW-0547">Nucleotide-binding</keyword>
<dbReference type="SUPFAM" id="SSF56112">
    <property type="entry name" value="Protein kinase-like (PK-like)"/>
    <property type="match status" value="1"/>
</dbReference>
<evidence type="ECO:0000256" key="4">
    <source>
        <dbReference type="ARBA" id="ARBA00022840"/>
    </source>
</evidence>
<keyword evidence="1" id="KW-0808">Transferase</keyword>
<dbReference type="STRING" id="1391654.AKJ09_00661"/>
<keyword evidence="10" id="KW-1185">Reference proteome</keyword>
<dbReference type="AlphaFoldDB" id="A0A0K1PKF0"/>
<dbReference type="PROSITE" id="PS00107">
    <property type="entry name" value="PROTEIN_KINASE_ATP"/>
    <property type="match status" value="1"/>
</dbReference>
<accession>A0A0K1PKF0</accession>
<feature type="transmembrane region" description="Helical" evidence="7">
    <location>
        <begin position="376"/>
        <end position="399"/>
    </location>
</feature>
<evidence type="ECO:0000259" key="8">
    <source>
        <dbReference type="PROSITE" id="PS50011"/>
    </source>
</evidence>
<dbReference type="CDD" id="cd14014">
    <property type="entry name" value="STKc_PknB_like"/>
    <property type="match status" value="1"/>
</dbReference>
<dbReference type="PANTHER" id="PTHR43289">
    <property type="entry name" value="MITOGEN-ACTIVATED PROTEIN KINASE KINASE KINASE 20-RELATED"/>
    <property type="match status" value="1"/>
</dbReference>
<dbReference type="PROSITE" id="PS50011">
    <property type="entry name" value="PROTEIN_KINASE_DOM"/>
    <property type="match status" value="1"/>
</dbReference>
<keyword evidence="7" id="KW-0812">Transmembrane</keyword>
<keyword evidence="4 5" id="KW-0067">ATP-binding</keyword>
<reference evidence="9 10" key="1">
    <citation type="submission" date="2015-08" db="EMBL/GenBank/DDBJ databases">
        <authorList>
            <person name="Babu N.S."/>
            <person name="Beckwith C.J."/>
            <person name="Beseler K.G."/>
            <person name="Brison A."/>
            <person name="Carone J.V."/>
            <person name="Caskin T.P."/>
            <person name="Diamond M."/>
            <person name="Durham M.E."/>
            <person name="Foxe J.M."/>
            <person name="Go M."/>
            <person name="Henderson B.A."/>
            <person name="Jones I.B."/>
            <person name="McGettigan J.A."/>
            <person name="Micheletti S.J."/>
            <person name="Nasrallah M.E."/>
            <person name="Ortiz D."/>
            <person name="Piller C.R."/>
            <person name="Privatt S.R."/>
            <person name="Schneider S.L."/>
            <person name="Sharp S."/>
            <person name="Smith T.C."/>
            <person name="Stanton J.D."/>
            <person name="Ullery H.E."/>
            <person name="Wilson R.J."/>
            <person name="Serrano M.G."/>
            <person name="Buck G."/>
            <person name="Lee V."/>
            <person name="Wang Y."/>
            <person name="Carvalho R."/>
            <person name="Voegtly L."/>
            <person name="Shi R."/>
            <person name="Duckworth R."/>
            <person name="Johnson A."/>
            <person name="Loviza R."/>
            <person name="Walstead R."/>
            <person name="Shah Z."/>
            <person name="Kiflezghi M."/>
            <person name="Wade K."/>
            <person name="Ball S.L."/>
            <person name="Bradley K.W."/>
            <person name="Asai D.J."/>
            <person name="Bowman C.A."/>
            <person name="Russell D.A."/>
            <person name="Pope W.H."/>
            <person name="Jacobs-Sera D."/>
            <person name="Hendrix R.W."/>
            <person name="Hatfull G.F."/>
        </authorList>
    </citation>
    <scope>NUCLEOTIDE SEQUENCE [LARGE SCALE GENOMIC DNA]</scope>
    <source>
        <strain evidence="9 10">DSM 27648</strain>
    </source>
</reference>
<dbReference type="InterPro" id="IPR008271">
    <property type="entry name" value="Ser/Thr_kinase_AS"/>
</dbReference>
<dbReference type="Gene3D" id="1.10.510.10">
    <property type="entry name" value="Transferase(Phosphotransferase) domain 1"/>
    <property type="match status" value="1"/>
</dbReference>
<dbReference type="OrthoDB" id="9801841at2"/>
<evidence type="ECO:0000256" key="3">
    <source>
        <dbReference type="ARBA" id="ARBA00022777"/>
    </source>
</evidence>
<dbReference type="InterPro" id="IPR000719">
    <property type="entry name" value="Prot_kinase_dom"/>
</dbReference>
<dbReference type="GO" id="GO:0005524">
    <property type="term" value="F:ATP binding"/>
    <property type="evidence" value="ECO:0007669"/>
    <property type="project" value="UniProtKB-UniRule"/>
</dbReference>
<keyword evidence="9" id="KW-0723">Serine/threonine-protein kinase</keyword>
<feature type="binding site" evidence="5">
    <location>
        <position position="84"/>
    </location>
    <ligand>
        <name>ATP</name>
        <dbReference type="ChEBI" id="CHEBI:30616"/>
    </ligand>
</feature>
<protein>
    <submittedName>
        <fullName evidence="9">Serine/threonine protein kinase PrkC, regulator of stationary phase</fullName>
    </submittedName>
</protein>
<evidence type="ECO:0000256" key="2">
    <source>
        <dbReference type="ARBA" id="ARBA00022741"/>
    </source>
</evidence>
<proteinExistence type="predicted"/>
<dbReference type="InterPro" id="IPR011009">
    <property type="entry name" value="Kinase-like_dom_sf"/>
</dbReference>
<dbReference type="PROSITE" id="PS00108">
    <property type="entry name" value="PROTEIN_KINASE_ST"/>
    <property type="match status" value="1"/>
</dbReference>
<keyword evidence="3 9" id="KW-0418">Kinase</keyword>
<feature type="region of interest" description="Disordered" evidence="6">
    <location>
        <begin position="433"/>
        <end position="497"/>
    </location>
</feature>
<dbReference type="SMART" id="SM00220">
    <property type="entry name" value="S_TKc"/>
    <property type="match status" value="1"/>
</dbReference>
<dbReference type="GO" id="GO:0004674">
    <property type="term" value="F:protein serine/threonine kinase activity"/>
    <property type="evidence" value="ECO:0007669"/>
    <property type="project" value="UniProtKB-KW"/>
</dbReference>
<evidence type="ECO:0000256" key="7">
    <source>
        <dbReference type="SAM" id="Phobius"/>
    </source>
</evidence>